<feature type="transmembrane region" description="Helical" evidence="3">
    <location>
        <begin position="173"/>
        <end position="192"/>
    </location>
</feature>
<feature type="transmembrane region" description="Helical" evidence="3">
    <location>
        <begin position="137"/>
        <end position="161"/>
    </location>
</feature>
<organism evidence="4 5">
    <name type="scientific">Thecamonas trahens ATCC 50062</name>
    <dbReference type="NCBI Taxonomy" id="461836"/>
    <lineage>
        <taxon>Eukaryota</taxon>
        <taxon>Apusozoa</taxon>
        <taxon>Apusomonadida</taxon>
        <taxon>Apusomonadidae</taxon>
        <taxon>Thecamonas</taxon>
    </lineage>
</organism>
<keyword evidence="1" id="KW-0175">Coiled coil</keyword>
<feature type="compositionally biased region" description="Low complexity" evidence="2">
    <location>
        <begin position="212"/>
        <end position="224"/>
    </location>
</feature>
<feature type="transmembrane region" description="Helical" evidence="3">
    <location>
        <begin position="278"/>
        <end position="304"/>
    </location>
</feature>
<feature type="transmembrane region" description="Helical" evidence="3">
    <location>
        <begin position="429"/>
        <end position="449"/>
    </location>
</feature>
<protein>
    <submittedName>
        <fullName evidence="4">Uncharacterized protein</fullName>
    </submittedName>
</protein>
<gene>
    <name evidence="4" type="ORF">AMSG_11899</name>
</gene>
<accession>A0A0L0DC37</accession>
<feature type="transmembrane region" description="Helical" evidence="3">
    <location>
        <begin position="324"/>
        <end position="346"/>
    </location>
</feature>
<feature type="transmembrane region" description="Helical" evidence="3">
    <location>
        <begin position="98"/>
        <end position="125"/>
    </location>
</feature>
<name>A0A0L0DC37_THETB</name>
<sequence length="863" mass="94099">MDGRFNPDAESEVSVGGIVLPERNANVNDVVVSTLQAEEEVDIDEMAGLKYRELREDPRVRKLMQWETDLKVELVEEENDFSVKRLISESYVAQGLRITLLALLFIVAAPFVWIGLVCYSPFAFISFRNRHNGGELGIFYLVLLLFVPIPILAALNVTLALSIDTAVSTTETVAPVIFYATIAVSAGLLYGANARYEAIHFEADEEEGRNESSYFDDYSSSSSTSDDDSIKTLTPKQQKQRVLNSLTLERQKEVNTMVVTRLVELLESKAHFLNQSSFAVTTLALAVLGATIQAFLGPIFRAIIDDGRGFWGSHGTPHAADVVIVLSTMYCSFVVGFVFIVCMVVISADLWQDVNLATHFFDIVSENNHLLQKRINKNDAAFSNVASSTGYIPFYLKLNSLRNFKVWLGIRKYVRFRESGRVAVLRDPITLVALFFVLIFALIMIYRILITSSGLDELAIFTLYDTVVLLVYLLSIGQAGISLTAFVTKESDMLRKRIIRLEQRCDQLQTAIIRWSDDYDGDKQSEIDRHKLLISKMSTVVDSNTYSEPVKVLGIALDANLRAKLLGIGLSACAGPENVAPLVEANDPFVEQFGHLVHKHGEQNADLPDGMQPRLVPEPSSMVEPPMAHAQPAATSAEADRSATRTAVAAHPAVRRLTRLLAETRRRTAAEATTAAEALAAAETRATEAEARAAEAEARAAEAEARAAEAEARAAEAEARTAAVAAREQPLWARLAELEGVVAALVEAAQTQAAVADGYGEALGAAAQAEADGERMRALLHDRDSELALLRAVVRSRAGGKGGDEVDGDDHGWSQCEYEYYESDDGEAGEPASIEPGDEAALLEAALRQAIEADLAVLGSDGV</sequence>
<feature type="region of interest" description="Disordered" evidence="2">
    <location>
        <begin position="210"/>
        <end position="236"/>
    </location>
</feature>
<dbReference type="Proteomes" id="UP000054408">
    <property type="component" value="Unassembled WGS sequence"/>
</dbReference>
<dbReference type="GeneID" id="25569814"/>
<evidence type="ECO:0000313" key="5">
    <source>
        <dbReference type="Proteomes" id="UP000054408"/>
    </source>
</evidence>
<dbReference type="AlphaFoldDB" id="A0A0L0DC37"/>
<evidence type="ECO:0000256" key="1">
    <source>
        <dbReference type="SAM" id="Coils"/>
    </source>
</evidence>
<evidence type="ECO:0000256" key="2">
    <source>
        <dbReference type="SAM" id="MobiDB-lite"/>
    </source>
</evidence>
<dbReference type="RefSeq" id="XP_013757773.1">
    <property type="nucleotide sequence ID" value="XM_013902319.1"/>
</dbReference>
<feature type="coiled-coil region" evidence="1">
    <location>
        <begin position="672"/>
        <end position="727"/>
    </location>
</feature>
<proteinExistence type="predicted"/>
<keyword evidence="3" id="KW-0472">Membrane</keyword>
<evidence type="ECO:0000313" key="4">
    <source>
        <dbReference type="EMBL" id="KNC49641.1"/>
    </source>
</evidence>
<feature type="coiled-coil region" evidence="1">
    <location>
        <begin position="491"/>
        <end position="518"/>
    </location>
</feature>
<dbReference type="EMBL" id="GL349456">
    <property type="protein sequence ID" value="KNC49641.1"/>
    <property type="molecule type" value="Genomic_DNA"/>
</dbReference>
<evidence type="ECO:0000256" key="3">
    <source>
        <dbReference type="SAM" id="Phobius"/>
    </source>
</evidence>
<reference evidence="4 5" key="1">
    <citation type="submission" date="2010-05" db="EMBL/GenBank/DDBJ databases">
        <title>The Genome Sequence of Thecamonas trahens ATCC 50062.</title>
        <authorList>
            <consortium name="The Broad Institute Genome Sequencing Platform"/>
            <person name="Russ C."/>
            <person name="Cuomo C."/>
            <person name="Shea T."/>
            <person name="Young S.K."/>
            <person name="Zeng Q."/>
            <person name="Koehrsen M."/>
            <person name="Haas B."/>
            <person name="Borodovsky M."/>
            <person name="Guigo R."/>
            <person name="Alvarado L."/>
            <person name="Berlin A."/>
            <person name="Bochicchio J."/>
            <person name="Borenstein D."/>
            <person name="Chapman S."/>
            <person name="Chen Z."/>
            <person name="Freedman E."/>
            <person name="Gellesch M."/>
            <person name="Goldberg J."/>
            <person name="Griggs A."/>
            <person name="Gujja S."/>
            <person name="Heilman E."/>
            <person name="Heiman D."/>
            <person name="Hepburn T."/>
            <person name="Howarth C."/>
            <person name="Jen D."/>
            <person name="Larson L."/>
            <person name="Mehta T."/>
            <person name="Park D."/>
            <person name="Pearson M."/>
            <person name="Roberts A."/>
            <person name="Saif S."/>
            <person name="Shenoy N."/>
            <person name="Sisk P."/>
            <person name="Stolte C."/>
            <person name="Sykes S."/>
            <person name="Thomson T."/>
            <person name="Walk T."/>
            <person name="White J."/>
            <person name="Yandava C."/>
            <person name="Burger G."/>
            <person name="Gray M.W."/>
            <person name="Holland P.W.H."/>
            <person name="King N."/>
            <person name="Lang F.B.F."/>
            <person name="Roger A.J."/>
            <person name="Ruiz-Trillo I."/>
            <person name="Lander E."/>
            <person name="Nusbaum C."/>
        </authorList>
    </citation>
    <scope>NUCLEOTIDE SEQUENCE [LARGE SCALE GENOMIC DNA]</scope>
    <source>
        <strain evidence="4 5">ATCC 50062</strain>
    </source>
</reference>
<keyword evidence="3" id="KW-0812">Transmembrane</keyword>
<keyword evidence="3" id="KW-1133">Transmembrane helix</keyword>
<feature type="transmembrane region" description="Helical" evidence="3">
    <location>
        <begin position="469"/>
        <end position="488"/>
    </location>
</feature>
<keyword evidence="5" id="KW-1185">Reference proteome</keyword>